<gene>
    <name evidence="2" type="ORF">Lwal_2223</name>
</gene>
<dbReference type="AlphaFoldDB" id="A0A0W1A589"/>
<reference evidence="2 3" key="1">
    <citation type="submission" date="2015-11" db="EMBL/GenBank/DDBJ databases">
        <title>Genomic analysis of 38 Legionella species identifies large and diverse effector repertoires.</title>
        <authorList>
            <person name="Burstein D."/>
            <person name="Amaro F."/>
            <person name="Zusman T."/>
            <person name="Lifshitz Z."/>
            <person name="Cohen O."/>
            <person name="Gilbert J.A."/>
            <person name="Pupko T."/>
            <person name="Shuman H.A."/>
            <person name="Segal G."/>
        </authorList>
    </citation>
    <scope>NUCLEOTIDE SEQUENCE [LARGE SCALE GENOMIC DNA]</scope>
    <source>
        <strain evidence="2 3">ATCC 51914</strain>
    </source>
</reference>
<dbReference type="STRING" id="66969.Lwal_2223"/>
<sequence>METTEHTELGNALPIANLSNNPYLRMDELGIMHIRLQRFDENKLPIPMGLELSVGEIIAMAGDFFTDANWTVDLELPKCGLFQNPTKLGKHLINTPIRPKEEDALIKAYNNLAAPDVTRKEIDRIYTITNAEYLPFSETLNFYAKQLMFYFRVKNYGEMITRNQTHFTPWSIRVYVLGHTIALRYAHLAYELRQTADSAFYQSKNPDFLSIKQLHNDKNEALTSSKLRDLADRYEALAFCMEFFTFHYYSDHFATGHMSMIGDLRVVLKERFGMWGNILANNLHDEVNRVGVYTINPYSENQKPTQPPTRSRGDGKVDSCLNKFNRLGCLTGMTASLNDVQSVLKGGELPQQKHYAGLSHLPDVDYNSRQHQPLLVFSKGKVYYRKELSNIKIVSPVEYEALRDNPKSHGYSELKNSWDAFVLVCKLRLLPCVYTGAIKPIDDTRLKEILADEKTRNPEREPIQPPGCPFENEATVFSWKSPRAVRPNKDLLDSMDGLKKFSLLKSKTHAASGENMENENTVKLGI</sequence>
<feature type="region of interest" description="Disordered" evidence="1">
    <location>
        <begin position="297"/>
        <end position="316"/>
    </location>
</feature>
<name>A0A0W1A589_9GAMM</name>
<evidence type="ECO:0000256" key="1">
    <source>
        <dbReference type="SAM" id="MobiDB-lite"/>
    </source>
</evidence>
<dbReference type="EMBL" id="LNZB01000051">
    <property type="protein sequence ID" value="KTD76501.1"/>
    <property type="molecule type" value="Genomic_DNA"/>
</dbReference>
<dbReference type="OrthoDB" id="5649123at2"/>
<evidence type="ECO:0000313" key="3">
    <source>
        <dbReference type="Proteomes" id="UP000054729"/>
    </source>
</evidence>
<keyword evidence="3" id="KW-1185">Reference proteome</keyword>
<dbReference type="Proteomes" id="UP000054729">
    <property type="component" value="Unassembled WGS sequence"/>
</dbReference>
<proteinExistence type="predicted"/>
<organism evidence="2 3">
    <name type="scientific">Legionella waltersii</name>
    <dbReference type="NCBI Taxonomy" id="66969"/>
    <lineage>
        <taxon>Bacteria</taxon>
        <taxon>Pseudomonadati</taxon>
        <taxon>Pseudomonadota</taxon>
        <taxon>Gammaproteobacteria</taxon>
        <taxon>Legionellales</taxon>
        <taxon>Legionellaceae</taxon>
        <taxon>Legionella</taxon>
    </lineage>
</organism>
<protein>
    <submittedName>
        <fullName evidence="2">Dot/Icm secretion system substrate</fullName>
    </submittedName>
</protein>
<dbReference type="PATRIC" id="fig|66969.6.peg.2418"/>
<evidence type="ECO:0000313" key="2">
    <source>
        <dbReference type="EMBL" id="KTD76501.1"/>
    </source>
</evidence>
<comment type="caution">
    <text evidence="2">The sequence shown here is derived from an EMBL/GenBank/DDBJ whole genome shotgun (WGS) entry which is preliminary data.</text>
</comment>
<accession>A0A0W1A589</accession>
<dbReference type="RefSeq" id="WP_058480854.1">
    <property type="nucleotide sequence ID" value="NZ_CAAAIQ010000001.1"/>
</dbReference>